<feature type="region of interest" description="Disordered" evidence="1">
    <location>
        <begin position="1"/>
        <end position="51"/>
    </location>
</feature>
<accession>A0A4R0RM52</accession>
<proteinExistence type="predicted"/>
<dbReference type="Proteomes" id="UP000292702">
    <property type="component" value="Unassembled WGS sequence"/>
</dbReference>
<evidence type="ECO:0000313" key="3">
    <source>
        <dbReference type="Proteomes" id="UP000292702"/>
    </source>
</evidence>
<name>A0A4R0RM52_9APHY</name>
<dbReference type="AlphaFoldDB" id="A0A4R0RM52"/>
<feature type="compositionally biased region" description="Pro residues" evidence="1">
    <location>
        <begin position="262"/>
        <end position="274"/>
    </location>
</feature>
<dbReference type="EMBL" id="RWJN01000076">
    <property type="protein sequence ID" value="TCD68093.1"/>
    <property type="molecule type" value="Genomic_DNA"/>
</dbReference>
<gene>
    <name evidence="2" type="ORF">EIP91_011546</name>
</gene>
<feature type="region of interest" description="Disordered" evidence="1">
    <location>
        <begin position="187"/>
        <end position="277"/>
    </location>
</feature>
<dbReference type="PANTHER" id="PTHR33936:SF24">
    <property type="entry name" value="C2H2-TYPE DOMAIN-CONTAINING PROTEIN"/>
    <property type="match status" value="1"/>
</dbReference>
<feature type="compositionally biased region" description="Low complexity" evidence="1">
    <location>
        <begin position="247"/>
        <end position="261"/>
    </location>
</feature>
<feature type="region of interest" description="Disordered" evidence="1">
    <location>
        <begin position="353"/>
        <end position="373"/>
    </location>
</feature>
<dbReference type="InterPro" id="IPR052797">
    <property type="entry name" value="RegFact_GeneExpr_CellDeath"/>
</dbReference>
<protein>
    <submittedName>
        <fullName evidence="2">Uncharacterized protein</fullName>
    </submittedName>
</protein>
<sequence length="373" mass="40753">MSFQHFRIQPTPQQQPISHSTNASSSSDSSLSQALGHPTTAHPTGPSPTIIQGFHLESIADGAKKSPYGSGDIDDGYTLVFESMDAFQAWRRQEEEEKTVEFVKGDTHGSKAVPPRFKDHTKLVCARHSRSGRKKYVKKYPDRVRKVPSRKIEGTGCPASISFKTYFDSDEVRACYMSEHSHETGLANLPFTRKGRKAQAEQARSRGRASHQPMSDSTEPSATPPAIHAHMNDVASPPLPPLPVQHSVASTSSASSSLAPALQPPVPVRPPAAPPQLQHPQFQHAVSMAAPLPPSHQPPPPSRMDLTQERWDRMSVLFQTIRDRARDFEYPVASVAALETVLIRLYLETPMAGGSGHGVPQNMSSLSMHGMGD</sequence>
<evidence type="ECO:0000256" key="1">
    <source>
        <dbReference type="SAM" id="MobiDB-lite"/>
    </source>
</evidence>
<keyword evidence="3" id="KW-1185">Reference proteome</keyword>
<dbReference type="OrthoDB" id="3258408at2759"/>
<comment type="caution">
    <text evidence="2">The sequence shown here is derived from an EMBL/GenBank/DDBJ whole genome shotgun (WGS) entry which is preliminary data.</text>
</comment>
<feature type="compositionally biased region" description="Low complexity" evidence="1">
    <location>
        <begin position="18"/>
        <end position="32"/>
    </location>
</feature>
<feature type="compositionally biased region" description="Polar residues" evidence="1">
    <location>
        <begin position="212"/>
        <end position="221"/>
    </location>
</feature>
<organism evidence="2 3">
    <name type="scientific">Steccherinum ochraceum</name>
    <dbReference type="NCBI Taxonomy" id="92696"/>
    <lineage>
        <taxon>Eukaryota</taxon>
        <taxon>Fungi</taxon>
        <taxon>Dikarya</taxon>
        <taxon>Basidiomycota</taxon>
        <taxon>Agaricomycotina</taxon>
        <taxon>Agaricomycetes</taxon>
        <taxon>Polyporales</taxon>
        <taxon>Steccherinaceae</taxon>
        <taxon>Steccherinum</taxon>
    </lineage>
</organism>
<evidence type="ECO:0000313" key="2">
    <source>
        <dbReference type="EMBL" id="TCD68093.1"/>
    </source>
</evidence>
<dbReference type="PANTHER" id="PTHR33936">
    <property type="entry name" value="PROTEIN CBG17840"/>
    <property type="match status" value="1"/>
</dbReference>
<reference evidence="2 3" key="1">
    <citation type="submission" date="2018-11" db="EMBL/GenBank/DDBJ databases">
        <title>Genome assembly of Steccherinum ochraceum LE-BIN_3174, the white-rot fungus of the Steccherinaceae family (The Residual Polyporoid clade, Polyporales, Basidiomycota).</title>
        <authorList>
            <person name="Fedorova T.V."/>
            <person name="Glazunova O.A."/>
            <person name="Landesman E.O."/>
            <person name="Moiseenko K.V."/>
            <person name="Psurtseva N.V."/>
            <person name="Savinova O.S."/>
            <person name="Shakhova N.V."/>
            <person name="Tyazhelova T.V."/>
            <person name="Vasina D.V."/>
        </authorList>
    </citation>
    <scope>NUCLEOTIDE SEQUENCE [LARGE SCALE GENOMIC DNA]</scope>
    <source>
        <strain evidence="2 3">LE-BIN_3174</strain>
    </source>
</reference>
<dbReference type="STRING" id="92696.A0A4R0RM52"/>